<proteinExistence type="predicted"/>
<dbReference type="Proteomes" id="UP000276103">
    <property type="component" value="Unassembled WGS sequence"/>
</dbReference>
<dbReference type="EMBL" id="RSCM01000002">
    <property type="protein sequence ID" value="RUS98782.1"/>
    <property type="molecule type" value="Genomic_DNA"/>
</dbReference>
<dbReference type="SUPFAM" id="SSF53448">
    <property type="entry name" value="Nucleotide-diphospho-sugar transferases"/>
    <property type="match status" value="1"/>
</dbReference>
<name>A0A3S1CV36_ANAVA</name>
<dbReference type="InterPro" id="IPR029044">
    <property type="entry name" value="Nucleotide-diphossugar_trans"/>
</dbReference>
<organism evidence="1 2">
    <name type="scientific">Trichormus variabilis SAG 1403-4b</name>
    <dbReference type="NCBI Taxonomy" id="447716"/>
    <lineage>
        <taxon>Bacteria</taxon>
        <taxon>Bacillati</taxon>
        <taxon>Cyanobacteriota</taxon>
        <taxon>Cyanophyceae</taxon>
        <taxon>Nostocales</taxon>
        <taxon>Nostocaceae</taxon>
        <taxon>Trichormus</taxon>
    </lineage>
</organism>
<reference evidence="1 2" key="1">
    <citation type="journal article" date="2019" name="Genome Biol. Evol.">
        <title>Day and night: Metabolic profiles and evolutionary relationships of six axenic non-marine cyanobacteria.</title>
        <authorList>
            <person name="Will S.E."/>
            <person name="Henke P."/>
            <person name="Boedeker C."/>
            <person name="Huang S."/>
            <person name="Brinkmann H."/>
            <person name="Rohde M."/>
            <person name="Jarek M."/>
            <person name="Friedl T."/>
            <person name="Seufert S."/>
            <person name="Schumacher M."/>
            <person name="Overmann J."/>
            <person name="Neumann-Schaal M."/>
            <person name="Petersen J."/>
        </authorList>
    </citation>
    <scope>NUCLEOTIDE SEQUENCE [LARGE SCALE GENOMIC DNA]</scope>
    <source>
        <strain evidence="1 2">SAG 1403-4b</strain>
    </source>
</reference>
<evidence type="ECO:0000313" key="1">
    <source>
        <dbReference type="EMBL" id="RUS98782.1"/>
    </source>
</evidence>
<sequence>MSIGSIIYQIRKKYEHGLPTAYYRDSVRKSILGSKPITNTSDNSCEIHVFTSANDWLNLVWALKSFYHFSQRQYALCIHDDGTLTDENRETLRHHFPNARIIDKKQADEKVLASLASYPRCLEFRKTNLLSPKVFDFALYLQCDRLLLLDSDILFFAAPTELLNRIENPDYQLNTLNADVESSYTVEADVVKNHLGFDLSERVNSGLGLIHKRSLNLDWIEEFLALPNIIGHFWRIEQTIYALCSSKFGVELLPPAYDVHLEGSINGSPSRHYVGKIRHLMYSEGIRHLVQNGFLKELQR</sequence>
<accession>A0A3S1CV36</accession>
<protein>
    <recommendedName>
        <fullName evidence="3">Glycosyl transferase</fullName>
    </recommendedName>
</protein>
<dbReference type="OrthoDB" id="183656at2"/>
<gene>
    <name evidence="1" type="ORF">DSM107003_08010</name>
</gene>
<evidence type="ECO:0008006" key="3">
    <source>
        <dbReference type="Google" id="ProtNLM"/>
    </source>
</evidence>
<dbReference type="RefSeq" id="WP_127052379.1">
    <property type="nucleotide sequence ID" value="NZ_RSCM01000002.1"/>
</dbReference>
<evidence type="ECO:0000313" key="2">
    <source>
        <dbReference type="Proteomes" id="UP000276103"/>
    </source>
</evidence>
<dbReference type="Gene3D" id="3.90.550.10">
    <property type="entry name" value="Spore Coat Polysaccharide Biosynthesis Protein SpsA, Chain A"/>
    <property type="match status" value="1"/>
</dbReference>
<keyword evidence="2" id="KW-1185">Reference proteome</keyword>
<dbReference type="AlphaFoldDB" id="A0A3S1CV36"/>
<comment type="caution">
    <text evidence="1">The sequence shown here is derived from an EMBL/GenBank/DDBJ whole genome shotgun (WGS) entry which is preliminary data.</text>
</comment>